<sequence>MDSPKDCLFHHLKYLADFVVNEINEDIELLRLPWQELSNQLIKRAYAQCERECPDWLLTFAESVTPEDLDDEEIEYLRMFFIDEINKHNKSIKVYSAEDGYPIKYHDYFTDSVKDSNDFYERVFNIINERLVPYMVLHHGRDGLDYVCFTSGLKKALKNANEVCYDVKGIAELLGWEYKSVKIPKSTKVMVVRFDKFLTFLYPNLSEKEVNK</sequence>
<evidence type="ECO:0000313" key="1">
    <source>
        <dbReference type="EMBL" id="RPF51488.1"/>
    </source>
</evidence>
<organism evidence="1 2">
    <name type="scientific">Methanobrevibacter gottschalkii DSM 11977</name>
    <dbReference type="NCBI Taxonomy" id="1122229"/>
    <lineage>
        <taxon>Archaea</taxon>
        <taxon>Methanobacteriati</taxon>
        <taxon>Methanobacteriota</taxon>
        <taxon>Methanomada group</taxon>
        <taxon>Methanobacteria</taxon>
        <taxon>Methanobacteriales</taxon>
        <taxon>Methanobacteriaceae</taxon>
        <taxon>Methanobrevibacter</taxon>
    </lineage>
</organism>
<accession>A0A3N5BP05</accession>
<gene>
    <name evidence="1" type="ORF">EDC42_0815</name>
</gene>
<dbReference type="AlphaFoldDB" id="A0A3N5BP05"/>
<proteinExistence type="predicted"/>
<evidence type="ECO:0000313" key="2">
    <source>
        <dbReference type="Proteomes" id="UP000271783"/>
    </source>
</evidence>
<dbReference type="Proteomes" id="UP000271783">
    <property type="component" value="Unassembled WGS sequence"/>
</dbReference>
<name>A0A3N5BP05_9EURY</name>
<dbReference type="EMBL" id="RKRG01000002">
    <property type="protein sequence ID" value="RPF51488.1"/>
    <property type="molecule type" value="Genomic_DNA"/>
</dbReference>
<comment type="caution">
    <text evidence="1">The sequence shown here is derived from an EMBL/GenBank/DDBJ whole genome shotgun (WGS) entry which is preliminary data.</text>
</comment>
<keyword evidence="2" id="KW-1185">Reference proteome</keyword>
<reference evidence="1 2" key="1">
    <citation type="submission" date="2018-11" db="EMBL/GenBank/DDBJ databases">
        <title>Genomic Encyclopedia of Type Strains, Phase IV (KMG-IV): sequencing the most valuable type-strain genomes for metagenomic binning, comparative biology and taxonomic classification.</title>
        <authorList>
            <person name="Goeker M."/>
        </authorList>
    </citation>
    <scope>NUCLEOTIDE SEQUENCE [LARGE SCALE GENOMIC DNA]</scope>
    <source>
        <strain evidence="1 2">DSM 11977</strain>
    </source>
</reference>
<protein>
    <submittedName>
        <fullName evidence="1">Uncharacterized protein</fullName>
    </submittedName>
</protein>